<feature type="binding site" evidence="12 14">
    <location>
        <begin position="347"/>
        <end position="350"/>
    </location>
    <ligand>
        <name>ATP</name>
        <dbReference type="ChEBI" id="CHEBI:30616"/>
    </ligand>
</feature>
<dbReference type="PANTHER" id="PTHR43697">
    <property type="entry name" value="SERYL-TRNA SYNTHETASE"/>
    <property type="match status" value="1"/>
</dbReference>
<dbReference type="Gene3D" id="3.30.930.10">
    <property type="entry name" value="Bira Bifunctional Protein, Domain 2"/>
    <property type="match status" value="1"/>
</dbReference>
<evidence type="ECO:0000256" key="4">
    <source>
        <dbReference type="ARBA" id="ARBA00022490"/>
    </source>
</evidence>
<dbReference type="AlphaFoldDB" id="A0A956NDD5"/>
<dbReference type="GO" id="GO:0006434">
    <property type="term" value="P:seryl-tRNA aminoacylation"/>
    <property type="evidence" value="ECO:0007669"/>
    <property type="project" value="UniProtKB-UniRule"/>
</dbReference>
<dbReference type="Pfam" id="PF02403">
    <property type="entry name" value="Seryl_tRNA_N"/>
    <property type="match status" value="1"/>
</dbReference>
<evidence type="ECO:0000256" key="6">
    <source>
        <dbReference type="ARBA" id="ARBA00022741"/>
    </source>
</evidence>
<keyword evidence="9 12" id="KW-0030">Aminoacyl-tRNA synthetase</keyword>
<feature type="binding site" evidence="13">
    <location>
        <position position="229"/>
    </location>
    <ligand>
        <name>L-serine</name>
        <dbReference type="ChEBI" id="CHEBI:33384"/>
    </ligand>
</feature>
<comment type="similarity">
    <text evidence="3 12">Belongs to the class-II aminoacyl-tRNA synthetase family. Type-1 seryl-tRNA synthetase subfamily.</text>
</comment>
<dbReference type="InterPro" id="IPR042103">
    <property type="entry name" value="SerRS_1_N_sf"/>
</dbReference>
<evidence type="ECO:0000256" key="10">
    <source>
        <dbReference type="ARBA" id="ARBA00047929"/>
    </source>
</evidence>
<evidence type="ECO:0000259" key="16">
    <source>
        <dbReference type="PROSITE" id="PS50862"/>
    </source>
</evidence>
<dbReference type="GO" id="GO:0016260">
    <property type="term" value="P:selenocysteine biosynthetic process"/>
    <property type="evidence" value="ECO:0007669"/>
    <property type="project" value="UniProtKB-UniRule"/>
</dbReference>
<proteinExistence type="inferred from homology"/>
<dbReference type="PANTHER" id="PTHR43697:SF1">
    <property type="entry name" value="SERINE--TRNA LIGASE"/>
    <property type="match status" value="1"/>
</dbReference>
<feature type="binding site" evidence="12 14">
    <location>
        <begin position="260"/>
        <end position="262"/>
    </location>
    <ligand>
        <name>ATP</name>
        <dbReference type="ChEBI" id="CHEBI:30616"/>
    </ligand>
</feature>
<dbReference type="Proteomes" id="UP000739538">
    <property type="component" value="Unassembled WGS sequence"/>
</dbReference>
<feature type="binding site" evidence="12">
    <location>
        <position position="276"/>
    </location>
    <ligand>
        <name>ATP</name>
        <dbReference type="ChEBI" id="CHEBI:30616"/>
    </ligand>
</feature>
<evidence type="ECO:0000256" key="8">
    <source>
        <dbReference type="ARBA" id="ARBA00022917"/>
    </source>
</evidence>
<feature type="binding site" evidence="12">
    <location>
        <position position="382"/>
    </location>
    <ligand>
        <name>L-serine</name>
        <dbReference type="ChEBI" id="CHEBI:33384"/>
    </ligand>
</feature>
<dbReference type="SUPFAM" id="SSF46589">
    <property type="entry name" value="tRNA-binding arm"/>
    <property type="match status" value="1"/>
</dbReference>
<feature type="binding site" evidence="14">
    <location>
        <begin position="276"/>
        <end position="279"/>
    </location>
    <ligand>
        <name>ATP</name>
        <dbReference type="ChEBI" id="CHEBI:30616"/>
    </ligand>
</feature>
<dbReference type="InterPro" id="IPR033729">
    <property type="entry name" value="SerRS_core"/>
</dbReference>
<feature type="binding site" evidence="12">
    <location>
        <begin position="229"/>
        <end position="231"/>
    </location>
    <ligand>
        <name>L-serine</name>
        <dbReference type="ChEBI" id="CHEBI:33384"/>
    </ligand>
</feature>
<evidence type="ECO:0000256" key="13">
    <source>
        <dbReference type="PIRSR" id="PIRSR001529-1"/>
    </source>
</evidence>
<comment type="pathway">
    <text evidence="2 12">Aminoacyl-tRNA biosynthesis; selenocysteinyl-tRNA(Sec) biosynthesis; L-seryl-tRNA(Sec) from L-serine and tRNA(Sec): step 1/1.</text>
</comment>
<dbReference type="InterPro" id="IPR010978">
    <property type="entry name" value="tRNA-bd_arm"/>
</dbReference>
<comment type="subcellular location">
    <subcellularLocation>
        <location evidence="1 12">Cytoplasm</location>
    </subcellularLocation>
</comment>
<dbReference type="GO" id="GO:0005737">
    <property type="term" value="C:cytoplasm"/>
    <property type="evidence" value="ECO:0007669"/>
    <property type="project" value="UniProtKB-SubCell"/>
</dbReference>
<comment type="caution">
    <text evidence="17">The sequence shown here is derived from an EMBL/GenBank/DDBJ whole genome shotgun (WGS) entry which is preliminary data.</text>
</comment>
<dbReference type="PROSITE" id="PS50862">
    <property type="entry name" value="AA_TRNA_LIGASE_II"/>
    <property type="match status" value="1"/>
</dbReference>
<evidence type="ECO:0000256" key="7">
    <source>
        <dbReference type="ARBA" id="ARBA00022840"/>
    </source>
</evidence>
<gene>
    <name evidence="12 17" type="primary">serS</name>
    <name evidence="17" type="ORF">KDA27_08565</name>
</gene>
<dbReference type="InterPro" id="IPR002314">
    <property type="entry name" value="aa-tRNA-synt_IIb"/>
</dbReference>
<comment type="catalytic activity">
    <reaction evidence="11 12">
        <text>tRNA(Ser) + L-serine + ATP = L-seryl-tRNA(Ser) + AMP + diphosphate + H(+)</text>
        <dbReference type="Rhea" id="RHEA:12292"/>
        <dbReference type="Rhea" id="RHEA-COMP:9669"/>
        <dbReference type="Rhea" id="RHEA-COMP:9703"/>
        <dbReference type="ChEBI" id="CHEBI:15378"/>
        <dbReference type="ChEBI" id="CHEBI:30616"/>
        <dbReference type="ChEBI" id="CHEBI:33019"/>
        <dbReference type="ChEBI" id="CHEBI:33384"/>
        <dbReference type="ChEBI" id="CHEBI:78442"/>
        <dbReference type="ChEBI" id="CHEBI:78533"/>
        <dbReference type="ChEBI" id="CHEBI:456215"/>
        <dbReference type="EC" id="6.1.1.11"/>
    </reaction>
</comment>
<protein>
    <recommendedName>
        <fullName evidence="12">Serine--tRNA ligase</fullName>
        <ecNumber evidence="12">6.1.1.11</ecNumber>
    </recommendedName>
    <alternativeName>
        <fullName evidence="12">Seryl-tRNA synthetase</fullName>
        <shortName evidence="12">SerRS</shortName>
    </alternativeName>
    <alternativeName>
        <fullName evidence="12">Seryl-tRNA(Ser/Sec) synthetase</fullName>
    </alternativeName>
</protein>
<dbReference type="NCBIfam" id="TIGR00414">
    <property type="entry name" value="serS"/>
    <property type="match status" value="1"/>
</dbReference>
<evidence type="ECO:0000256" key="1">
    <source>
        <dbReference type="ARBA" id="ARBA00004496"/>
    </source>
</evidence>
<dbReference type="InterPro" id="IPR045864">
    <property type="entry name" value="aa-tRNA-synth_II/BPL/LPL"/>
</dbReference>
<evidence type="ECO:0000256" key="5">
    <source>
        <dbReference type="ARBA" id="ARBA00022598"/>
    </source>
</evidence>
<feature type="binding site" evidence="12 13">
    <location>
        <position position="283"/>
    </location>
    <ligand>
        <name>L-serine</name>
        <dbReference type="ChEBI" id="CHEBI:33384"/>
    </ligand>
</feature>
<evidence type="ECO:0000256" key="15">
    <source>
        <dbReference type="SAM" id="Coils"/>
    </source>
</evidence>
<dbReference type="PIRSF" id="PIRSF001529">
    <property type="entry name" value="Ser-tRNA-synth_IIa"/>
    <property type="match status" value="1"/>
</dbReference>
<evidence type="ECO:0000256" key="3">
    <source>
        <dbReference type="ARBA" id="ARBA00010728"/>
    </source>
</evidence>
<dbReference type="CDD" id="cd00770">
    <property type="entry name" value="SerRS_core"/>
    <property type="match status" value="1"/>
</dbReference>
<keyword evidence="6 12" id="KW-0547">Nucleotide-binding</keyword>
<keyword evidence="5 12" id="KW-0436">Ligase</keyword>
<feature type="binding site" evidence="13">
    <location>
        <position position="260"/>
    </location>
    <ligand>
        <name>L-serine</name>
        <dbReference type="ChEBI" id="CHEBI:33384"/>
    </ligand>
</feature>
<comment type="subunit">
    <text evidence="12">Homodimer. The tRNA molecule binds across the dimer.</text>
</comment>
<keyword evidence="4 12" id="KW-0963">Cytoplasm</keyword>
<keyword evidence="15" id="KW-0175">Coiled coil</keyword>
<accession>A0A956NDD5</accession>
<comment type="function">
    <text evidence="12">Catalyzes the attachment of serine to tRNA(Ser). Is also able to aminoacylate tRNA(Sec) with serine, to form the misacylated tRNA L-seryl-tRNA(Sec), which will be further converted into selenocysteinyl-tRNA(Sec).</text>
</comment>
<reference evidence="17" key="1">
    <citation type="submission" date="2020-04" db="EMBL/GenBank/DDBJ databases">
        <authorList>
            <person name="Zhang T."/>
        </authorList>
    </citation>
    <scope>NUCLEOTIDE SEQUENCE</scope>
    <source>
        <strain evidence="17">HKST-UBA02</strain>
    </source>
</reference>
<keyword evidence="7 12" id="KW-0067">ATP-binding</keyword>
<dbReference type="InterPro" id="IPR006195">
    <property type="entry name" value="aa-tRNA-synth_II"/>
</dbReference>
<comment type="catalytic activity">
    <reaction evidence="10 12">
        <text>tRNA(Sec) + L-serine + ATP = L-seryl-tRNA(Sec) + AMP + diphosphate + H(+)</text>
        <dbReference type="Rhea" id="RHEA:42580"/>
        <dbReference type="Rhea" id="RHEA-COMP:9742"/>
        <dbReference type="Rhea" id="RHEA-COMP:10128"/>
        <dbReference type="ChEBI" id="CHEBI:15378"/>
        <dbReference type="ChEBI" id="CHEBI:30616"/>
        <dbReference type="ChEBI" id="CHEBI:33019"/>
        <dbReference type="ChEBI" id="CHEBI:33384"/>
        <dbReference type="ChEBI" id="CHEBI:78442"/>
        <dbReference type="ChEBI" id="CHEBI:78533"/>
        <dbReference type="ChEBI" id="CHEBI:456215"/>
        <dbReference type="EC" id="6.1.1.11"/>
    </reaction>
</comment>
<name>A0A956NDD5_UNCEI</name>
<reference evidence="17" key="2">
    <citation type="journal article" date="2021" name="Microbiome">
        <title>Successional dynamics and alternative stable states in a saline activated sludge microbial community over 9 years.</title>
        <authorList>
            <person name="Wang Y."/>
            <person name="Ye J."/>
            <person name="Ju F."/>
            <person name="Liu L."/>
            <person name="Boyd J.A."/>
            <person name="Deng Y."/>
            <person name="Parks D.H."/>
            <person name="Jiang X."/>
            <person name="Yin X."/>
            <person name="Woodcroft B.J."/>
            <person name="Tyson G.W."/>
            <person name="Hugenholtz P."/>
            <person name="Polz M.F."/>
            <person name="Zhang T."/>
        </authorList>
    </citation>
    <scope>NUCLEOTIDE SEQUENCE</scope>
    <source>
        <strain evidence="17">HKST-UBA02</strain>
    </source>
</reference>
<dbReference type="EMBL" id="JAGQHS010000034">
    <property type="protein sequence ID" value="MCA9755838.1"/>
    <property type="molecule type" value="Genomic_DNA"/>
</dbReference>
<dbReference type="HAMAP" id="MF_00176">
    <property type="entry name" value="Ser_tRNA_synth_type1"/>
    <property type="match status" value="1"/>
</dbReference>
<dbReference type="GO" id="GO:0004828">
    <property type="term" value="F:serine-tRNA ligase activity"/>
    <property type="evidence" value="ECO:0007669"/>
    <property type="project" value="UniProtKB-UniRule"/>
</dbReference>
<keyword evidence="8 12" id="KW-0648">Protein biosynthesis</keyword>
<evidence type="ECO:0000313" key="18">
    <source>
        <dbReference type="Proteomes" id="UP000739538"/>
    </source>
</evidence>
<evidence type="ECO:0000256" key="14">
    <source>
        <dbReference type="PIRSR" id="PIRSR001529-2"/>
    </source>
</evidence>
<evidence type="ECO:0000256" key="2">
    <source>
        <dbReference type="ARBA" id="ARBA00005045"/>
    </source>
</evidence>
<dbReference type="Gene3D" id="1.10.287.40">
    <property type="entry name" value="Serine-tRNA synthetase, tRNA binding domain"/>
    <property type="match status" value="1"/>
</dbReference>
<feature type="coiled-coil region" evidence="15">
    <location>
        <begin position="61"/>
        <end position="95"/>
    </location>
</feature>
<dbReference type="PRINTS" id="PR00981">
    <property type="entry name" value="TRNASYNTHSER"/>
</dbReference>
<dbReference type="SUPFAM" id="SSF55681">
    <property type="entry name" value="Class II aaRS and biotin synthetases"/>
    <property type="match status" value="1"/>
</dbReference>
<evidence type="ECO:0000256" key="11">
    <source>
        <dbReference type="ARBA" id="ARBA00048823"/>
    </source>
</evidence>
<feature type="binding site" evidence="13">
    <location>
        <position position="380"/>
    </location>
    <ligand>
        <name>L-serine</name>
        <dbReference type="ChEBI" id="CHEBI:33384"/>
    </ligand>
</feature>
<dbReference type="EC" id="6.1.1.11" evidence="12"/>
<organism evidence="17 18">
    <name type="scientific">Eiseniibacteriota bacterium</name>
    <dbReference type="NCBI Taxonomy" id="2212470"/>
    <lineage>
        <taxon>Bacteria</taxon>
        <taxon>Candidatus Eiseniibacteriota</taxon>
    </lineage>
</organism>
<dbReference type="Pfam" id="PF00587">
    <property type="entry name" value="tRNA-synt_2b"/>
    <property type="match status" value="1"/>
</dbReference>
<evidence type="ECO:0000256" key="12">
    <source>
        <dbReference type="HAMAP-Rule" id="MF_00176"/>
    </source>
</evidence>
<dbReference type="InterPro" id="IPR002317">
    <property type="entry name" value="Ser-tRNA-ligase_type_1"/>
</dbReference>
<evidence type="ECO:0000256" key="9">
    <source>
        <dbReference type="ARBA" id="ARBA00023146"/>
    </source>
</evidence>
<sequence>MLDIKRIRTEPELVRRGLDAKKTQVDLDEILRLDARVREILGIVEAKKAESNKGSKEIPQRMKAGEDISALKAQLAELSKEIKELDQEHKEVETDLAERLRWLPNLPHESVPIGGEADNVVTRSWGEPKPAAPWRKPHFEIGETLGLLDFASASKLSGSGFAVFTGWGARLERALIQYFLDHNREKFGFLEVSTPYLVKRETMYGTGQIPKLEEDMYRTEPDDLFLIPTAEVSITNLFAGDQLAHETLPLYRMGYSPCFRREAGTYGKETRGLVRVHQFDKVEVVKVVAPETSYDELESLVGIAESLLQSLELPYRILTLASGDLSFAAAKCYDLEVWAPSEERWLEVSSCSNFEDFQSRRMNLRWRNEDNKLVHPHTLNGSALALPRIVVAILDNYQTESGTVRVPEVLKPYLGGLEEFTPEGKGA</sequence>
<comment type="domain">
    <text evidence="12">Consists of two distinct domains, a catalytic core and a N-terminal extension that is involved in tRNA binding.</text>
</comment>
<dbReference type="InterPro" id="IPR015866">
    <property type="entry name" value="Ser-tRNA-synth_1_N"/>
</dbReference>
<feature type="domain" description="Aminoacyl-transfer RNA synthetases class-II family profile" evidence="16">
    <location>
        <begin position="137"/>
        <end position="407"/>
    </location>
</feature>
<dbReference type="GO" id="GO:0005524">
    <property type="term" value="F:ATP binding"/>
    <property type="evidence" value="ECO:0007669"/>
    <property type="project" value="UniProtKB-UniRule"/>
</dbReference>
<evidence type="ECO:0000313" key="17">
    <source>
        <dbReference type="EMBL" id="MCA9755838.1"/>
    </source>
</evidence>